<gene>
    <name evidence="2" type="ORF">Sliba_03480</name>
    <name evidence="3" type="ORF">STRNI_000568</name>
</gene>
<dbReference type="EMBL" id="CP114203">
    <property type="protein sequence ID" value="WAU02521.1"/>
    <property type="molecule type" value="Genomic_DNA"/>
</dbReference>
<evidence type="ECO:0000313" key="5">
    <source>
        <dbReference type="Proteomes" id="UP001210169"/>
    </source>
</evidence>
<dbReference type="RefSeq" id="WP_159483853.1">
    <property type="nucleotide sequence ID" value="NZ_BLIP01000001.1"/>
</dbReference>
<dbReference type="AlphaFoldDB" id="A0A640TE24"/>
<feature type="transmembrane region" description="Helical" evidence="1">
    <location>
        <begin position="111"/>
        <end position="131"/>
    </location>
</feature>
<dbReference type="Proteomes" id="UP000429552">
    <property type="component" value="Unassembled WGS sequence"/>
</dbReference>
<accession>A0A640TE24</accession>
<feature type="transmembrane region" description="Helical" evidence="1">
    <location>
        <begin position="161"/>
        <end position="185"/>
    </location>
</feature>
<keyword evidence="1" id="KW-1133">Transmembrane helix</keyword>
<name>A0A640TE24_STRNI</name>
<evidence type="ECO:0000256" key="1">
    <source>
        <dbReference type="SAM" id="Phobius"/>
    </source>
</evidence>
<reference evidence="3 5" key="2">
    <citation type="submission" date="2022-12" db="EMBL/GenBank/DDBJ databases">
        <authorList>
            <person name="Ruckert C."/>
            <person name="Busche T."/>
            <person name="Kalinowski J."/>
            <person name="Wittmann C."/>
        </authorList>
    </citation>
    <scope>NUCLEOTIDE SEQUENCE [LARGE SCALE GENOMIC DNA]</scope>
    <source>
        <strain evidence="3 5">DSM 40276</strain>
    </source>
</reference>
<evidence type="ECO:0000313" key="2">
    <source>
        <dbReference type="EMBL" id="GFE19895.1"/>
    </source>
</evidence>
<evidence type="ECO:0000313" key="4">
    <source>
        <dbReference type="Proteomes" id="UP000429552"/>
    </source>
</evidence>
<sequence>MQQPPPHTEDLAARPGRLRAAWQVAHEPVAGVSRRMQCVALAVVLAVLPSSLWRLPIAFDHGIGVGERAYVVFLSVLSEALAFTAFGLVAQWGEVFPRWLPLLGGRRVPTMAAVIPATIGAVLLTFLWTLLAPITQFMGRTIRGDVLPREFPGEAGGWEEAWFHLCYAPLVLWGPLLAVLTVAYWKRRRTAENAPAPA</sequence>
<keyword evidence="1" id="KW-0472">Membrane</keyword>
<keyword evidence="5" id="KW-1185">Reference proteome</keyword>
<dbReference type="GeneID" id="301329772"/>
<dbReference type="Proteomes" id="UP001210169">
    <property type="component" value="Chromosome"/>
</dbReference>
<dbReference type="EMBL" id="BLIP01000001">
    <property type="protein sequence ID" value="GFE19895.1"/>
    <property type="molecule type" value="Genomic_DNA"/>
</dbReference>
<organism evidence="2 4">
    <name type="scientific">Streptomyces nigrescens</name>
    <dbReference type="NCBI Taxonomy" id="1920"/>
    <lineage>
        <taxon>Bacteria</taxon>
        <taxon>Bacillati</taxon>
        <taxon>Actinomycetota</taxon>
        <taxon>Actinomycetes</taxon>
        <taxon>Kitasatosporales</taxon>
        <taxon>Streptomycetaceae</taxon>
        <taxon>Streptomyces</taxon>
    </lineage>
</organism>
<evidence type="ECO:0000313" key="3">
    <source>
        <dbReference type="EMBL" id="WAU02521.1"/>
    </source>
</evidence>
<proteinExistence type="predicted"/>
<feature type="transmembrane region" description="Helical" evidence="1">
    <location>
        <begin position="69"/>
        <end position="90"/>
    </location>
</feature>
<protein>
    <submittedName>
        <fullName evidence="2">Uncharacterized protein</fullName>
    </submittedName>
</protein>
<reference evidence="2 4" key="1">
    <citation type="submission" date="2019-12" db="EMBL/GenBank/DDBJ databases">
        <title>Whole genome shotgun sequence of Streptomyces libani subsp. libani NBRC 13452.</title>
        <authorList>
            <person name="Ichikawa N."/>
            <person name="Kimura A."/>
            <person name="Kitahashi Y."/>
            <person name="Komaki H."/>
            <person name="Tamura T."/>
        </authorList>
    </citation>
    <scope>NUCLEOTIDE SEQUENCE [LARGE SCALE GENOMIC DNA]</scope>
    <source>
        <strain evidence="2 4">NBRC 13452</strain>
    </source>
</reference>
<keyword evidence="1" id="KW-0812">Transmembrane</keyword>
<feature type="transmembrane region" description="Helical" evidence="1">
    <location>
        <begin position="38"/>
        <end position="57"/>
    </location>
</feature>